<dbReference type="UniPathway" id="UPA00051">
    <property type="reaction ID" value="UER00465"/>
</dbReference>
<comment type="caution">
    <text evidence="21">The sequence shown here is derived from an EMBL/GenBank/DDBJ whole genome shotgun (WGS) entry which is preliminary data.</text>
</comment>
<dbReference type="Gene3D" id="3.30.360.10">
    <property type="entry name" value="Dihydrodipicolinate Reductase, domain 2"/>
    <property type="match status" value="1"/>
</dbReference>
<dbReference type="GO" id="GO:0009086">
    <property type="term" value="P:methionine biosynthetic process"/>
    <property type="evidence" value="ECO:0007669"/>
    <property type="project" value="UniProtKB-KW"/>
</dbReference>
<comment type="pathway">
    <text evidence="2">Amino-acid biosynthesis; L-threonine biosynthesis; L-threonine from L-aspartate: step 3/5.</text>
</comment>
<dbReference type="Gene3D" id="3.40.50.720">
    <property type="entry name" value="NAD(P)-binding Rossmann-like Domain"/>
    <property type="match status" value="1"/>
</dbReference>
<reference evidence="20" key="3">
    <citation type="submission" date="2020-10" db="EMBL/GenBank/DDBJ databases">
        <authorList>
            <person name="Sedaghatjoo S."/>
        </authorList>
    </citation>
    <scope>NUCLEOTIDE SEQUENCE</scope>
    <source>
        <strain evidence="20">AZH3</strain>
    </source>
</reference>
<reference evidence="21" key="2">
    <citation type="journal article" date="2019" name="IMA Fungus">
        <title>Genome sequencing and comparison of five Tilletia species to identify candidate genes for the detection of regulated species infecting wheat.</title>
        <authorList>
            <person name="Nguyen H.D.T."/>
            <person name="Sultana T."/>
            <person name="Kesanakurti P."/>
            <person name="Hambleton S."/>
        </authorList>
    </citation>
    <scope>NUCLEOTIDE SEQUENCE</scope>
    <source>
        <strain evidence="21">DAOMC 238032</strain>
    </source>
</reference>
<dbReference type="Pfam" id="PF00742">
    <property type="entry name" value="Homoserine_dh"/>
    <property type="match status" value="1"/>
</dbReference>
<keyword evidence="17" id="KW-1133">Transmembrane helix</keyword>
<keyword evidence="11 14" id="KW-0486">Methionine biosynthesis</keyword>
<dbReference type="InterPro" id="IPR011147">
    <property type="entry name" value="Bifunc_Aspkin/hSer_DH"/>
</dbReference>
<sequence length="386" mass="40595">MSSASAAVVDVAIVGVGLVGSSVISQLLTIPNLSSSLRIVLLQNSKKALLKPQGLSPSAASSWNNELAASSDKALAPNDLVAHLQSHRAKAGKHIVVVDNTSSQLIADAYPAFLSAGLSVVTPNKKAFSASSSLYASIISASQSGAQAANPIERPLIYQESTVGAGLPIIGTLNDLVGTGDKVKKIEGVLSGTFSYIFNNYSTVKGSDVAFSEVVRVAKENGYTEPHPGDDLSGSDVARKLTILARLLPEEFDPKTTLPEGFASVDTKSLTPDPLAKVSDPTEYVNRLPEFDADFDSLRKQAFEKGEVLRYVGVIDVEKKVIKASLESYPFSHPFASALSGSDNIIAFHTSRYPTPLLVQGAGAGADVTAMGVVADLRRVAERRAV</sequence>
<dbReference type="InterPro" id="IPR005106">
    <property type="entry name" value="Asp/hSer_DH_NAD-bd"/>
</dbReference>
<feature type="binding site" evidence="16">
    <location>
        <position position="125"/>
    </location>
    <ligand>
        <name>NADPH</name>
        <dbReference type="ChEBI" id="CHEBI:57783"/>
    </ligand>
</feature>
<evidence type="ECO:0000313" key="21">
    <source>
        <dbReference type="EMBL" id="KAE8249147.1"/>
    </source>
</evidence>
<dbReference type="PANTHER" id="PTHR43070">
    <property type="match status" value="1"/>
</dbReference>
<keyword evidence="9 14" id="KW-0521">NADP</keyword>
<evidence type="ECO:0000256" key="12">
    <source>
        <dbReference type="ARBA" id="ARBA00048841"/>
    </source>
</evidence>
<dbReference type="EMBL" id="CAJHJG010004456">
    <property type="protein sequence ID" value="CAD6941211.1"/>
    <property type="molecule type" value="Genomic_DNA"/>
</dbReference>
<feature type="domain" description="Homoserine dehydrogenase catalytic" evidence="18">
    <location>
        <begin position="168"/>
        <end position="377"/>
    </location>
</feature>
<feature type="binding site" evidence="16">
    <location>
        <begin position="15"/>
        <end position="20"/>
    </location>
    <ligand>
        <name>NADP(+)</name>
        <dbReference type="ChEBI" id="CHEBI:58349"/>
    </ligand>
</feature>
<evidence type="ECO:0000259" key="18">
    <source>
        <dbReference type="Pfam" id="PF00742"/>
    </source>
</evidence>
<evidence type="ECO:0000256" key="5">
    <source>
        <dbReference type="ARBA" id="ARBA00013213"/>
    </source>
</evidence>
<feature type="active site" description="Proton donor" evidence="15">
    <location>
        <position position="240"/>
    </location>
</feature>
<evidence type="ECO:0000256" key="4">
    <source>
        <dbReference type="ARBA" id="ARBA00006753"/>
    </source>
</evidence>
<dbReference type="PIRSF" id="PIRSF036497">
    <property type="entry name" value="HDH_short"/>
    <property type="match status" value="1"/>
</dbReference>
<feature type="binding site" evidence="16">
    <location>
        <position position="225"/>
    </location>
    <ligand>
        <name>L-homoserine</name>
        <dbReference type="ChEBI" id="CHEBI:57476"/>
    </ligand>
</feature>
<comment type="cofactor">
    <cofactor evidence="1">
        <name>a metal cation</name>
        <dbReference type="ChEBI" id="CHEBI:25213"/>
    </cofactor>
</comment>
<evidence type="ECO:0000313" key="23">
    <source>
        <dbReference type="Proteomes" id="UP000836402"/>
    </source>
</evidence>
<evidence type="ECO:0000256" key="6">
    <source>
        <dbReference type="ARBA" id="ARBA00013376"/>
    </source>
</evidence>
<dbReference type="Proteomes" id="UP000077671">
    <property type="component" value="Unassembled WGS sequence"/>
</dbReference>
<keyword evidence="8 14" id="KW-0791">Threonine biosynthesis</keyword>
<comment type="pathway">
    <text evidence="3">Amino-acid biosynthesis; L-methionine biosynthesis via de novo pathway; L-homoserine from L-aspartate: step 3/3.</text>
</comment>
<accession>A0A177UXG5</accession>
<proteinExistence type="inferred from homology"/>
<dbReference type="SUPFAM" id="SSF51735">
    <property type="entry name" value="NAD(P)-binding Rossmann-fold domains"/>
    <property type="match status" value="1"/>
</dbReference>
<reference evidence="21" key="1">
    <citation type="submission" date="2016-04" db="EMBL/GenBank/DDBJ databases">
        <authorList>
            <person name="Nguyen H.D."/>
            <person name="Kesanakurti P."/>
            <person name="Cullis J."/>
            <person name="Levesque C.A."/>
            <person name="Hambleton S."/>
        </authorList>
    </citation>
    <scope>NUCLEOTIDE SEQUENCE</scope>
    <source>
        <strain evidence="21">DAOMC 238032</strain>
    </source>
</reference>
<dbReference type="PANTHER" id="PTHR43070:SF5">
    <property type="entry name" value="HOMOSERINE DEHYDROGENASE"/>
    <property type="match status" value="1"/>
</dbReference>
<dbReference type="UniPathway" id="UPA00050">
    <property type="reaction ID" value="UER00063"/>
</dbReference>
<organism evidence="21 22">
    <name type="scientific">Tilletia caries</name>
    <name type="common">wheat bunt fungus</name>
    <dbReference type="NCBI Taxonomy" id="13290"/>
    <lineage>
        <taxon>Eukaryota</taxon>
        <taxon>Fungi</taxon>
        <taxon>Dikarya</taxon>
        <taxon>Basidiomycota</taxon>
        <taxon>Ustilaginomycotina</taxon>
        <taxon>Exobasidiomycetes</taxon>
        <taxon>Tilletiales</taxon>
        <taxon>Tilletiaceae</taxon>
        <taxon>Tilletia</taxon>
    </lineage>
</organism>
<evidence type="ECO:0000313" key="22">
    <source>
        <dbReference type="Proteomes" id="UP000077671"/>
    </source>
</evidence>
<dbReference type="InterPro" id="IPR001342">
    <property type="entry name" value="HDH_cat"/>
</dbReference>
<dbReference type="EC" id="1.1.1.3" evidence="5 14"/>
<evidence type="ECO:0000256" key="11">
    <source>
        <dbReference type="ARBA" id="ARBA00023167"/>
    </source>
</evidence>
<keyword evidence="17" id="KW-0812">Transmembrane</keyword>
<dbReference type="FunFam" id="3.30.360.10:FF:000006">
    <property type="entry name" value="Bifunctional aspartokinase/homoserine dehydrogenase"/>
    <property type="match status" value="1"/>
</dbReference>
<gene>
    <name evidence="21" type="ORF">A4X03_0g6659</name>
    <name evidence="20" type="ORF">JKIAZH3_G5504</name>
</gene>
<evidence type="ECO:0000259" key="19">
    <source>
        <dbReference type="Pfam" id="PF03447"/>
    </source>
</evidence>
<dbReference type="InterPro" id="IPR036291">
    <property type="entry name" value="NAD(P)-bd_dom_sf"/>
</dbReference>
<evidence type="ECO:0000256" key="13">
    <source>
        <dbReference type="ARBA" id="ARBA00059589"/>
    </source>
</evidence>
<keyword evidence="17" id="KW-0472">Membrane</keyword>
<name>A0A177UXG5_9BASI</name>
<feature type="binding site" evidence="16">
    <location>
        <position position="101"/>
    </location>
    <ligand>
        <name>NADPH</name>
        <dbReference type="ChEBI" id="CHEBI:57783"/>
    </ligand>
</feature>
<evidence type="ECO:0000256" key="1">
    <source>
        <dbReference type="ARBA" id="ARBA00001920"/>
    </source>
</evidence>
<dbReference type="EMBL" id="LWDD02001338">
    <property type="protein sequence ID" value="KAE8249147.1"/>
    <property type="molecule type" value="Genomic_DNA"/>
</dbReference>
<evidence type="ECO:0000256" key="14">
    <source>
        <dbReference type="PIRNR" id="PIRNR036497"/>
    </source>
</evidence>
<comment type="catalytic activity">
    <reaction evidence="12">
        <text>L-homoserine + NADP(+) = L-aspartate 4-semialdehyde + NADPH + H(+)</text>
        <dbReference type="Rhea" id="RHEA:15761"/>
        <dbReference type="ChEBI" id="CHEBI:15378"/>
        <dbReference type="ChEBI" id="CHEBI:57476"/>
        <dbReference type="ChEBI" id="CHEBI:57783"/>
        <dbReference type="ChEBI" id="CHEBI:58349"/>
        <dbReference type="ChEBI" id="CHEBI:537519"/>
        <dbReference type="EC" id="1.1.1.3"/>
    </reaction>
    <physiologicalReaction direction="right-to-left" evidence="12">
        <dbReference type="Rhea" id="RHEA:15763"/>
    </physiologicalReaction>
</comment>
<dbReference type="GO" id="GO:0009088">
    <property type="term" value="P:threonine biosynthetic process"/>
    <property type="evidence" value="ECO:0007669"/>
    <property type="project" value="UniProtKB-UniPathway"/>
</dbReference>
<dbReference type="Proteomes" id="UP000836402">
    <property type="component" value="Unassembled WGS sequence"/>
</dbReference>
<evidence type="ECO:0000256" key="10">
    <source>
        <dbReference type="ARBA" id="ARBA00023002"/>
    </source>
</evidence>
<dbReference type="Pfam" id="PF03447">
    <property type="entry name" value="NAD_binding_3"/>
    <property type="match status" value="1"/>
</dbReference>
<evidence type="ECO:0000256" key="3">
    <source>
        <dbReference type="ARBA" id="ARBA00005062"/>
    </source>
</evidence>
<keyword evidence="7 14" id="KW-0028">Amino-acid biosynthesis</keyword>
<evidence type="ECO:0000256" key="15">
    <source>
        <dbReference type="PIRSR" id="PIRSR036497-1"/>
    </source>
</evidence>
<protein>
    <recommendedName>
        <fullName evidence="6 14">Homoserine dehydrogenase</fullName>
        <shortName evidence="14">HDH</shortName>
        <ecNumber evidence="5 14">1.1.1.3</ecNumber>
    </recommendedName>
</protein>
<dbReference type="SUPFAM" id="SSF55347">
    <property type="entry name" value="Glyceraldehyde-3-phosphate dehydrogenase-like, C-terminal domain"/>
    <property type="match status" value="1"/>
</dbReference>
<dbReference type="GO" id="GO:0009090">
    <property type="term" value="P:homoserine biosynthetic process"/>
    <property type="evidence" value="ECO:0007669"/>
    <property type="project" value="TreeGrafter"/>
</dbReference>
<comment type="similarity">
    <text evidence="4 14">Belongs to the homoserine dehydrogenase family.</text>
</comment>
<evidence type="ECO:0000313" key="20">
    <source>
        <dbReference type="EMBL" id="CAD6941211.1"/>
    </source>
</evidence>
<keyword evidence="23" id="KW-1185">Reference proteome</keyword>
<evidence type="ECO:0000256" key="7">
    <source>
        <dbReference type="ARBA" id="ARBA00022605"/>
    </source>
</evidence>
<feature type="transmembrane region" description="Helical" evidence="17">
    <location>
        <begin position="7"/>
        <end position="28"/>
    </location>
</feature>
<evidence type="ECO:0000256" key="16">
    <source>
        <dbReference type="PIRSR" id="PIRSR036497-2"/>
    </source>
</evidence>
<evidence type="ECO:0000256" key="9">
    <source>
        <dbReference type="ARBA" id="ARBA00022857"/>
    </source>
</evidence>
<evidence type="ECO:0000256" key="2">
    <source>
        <dbReference type="ARBA" id="ARBA00005056"/>
    </source>
</evidence>
<dbReference type="GO" id="GO:0050661">
    <property type="term" value="F:NADP binding"/>
    <property type="evidence" value="ECO:0007669"/>
    <property type="project" value="InterPro"/>
</dbReference>
<dbReference type="GO" id="GO:0004412">
    <property type="term" value="F:homoserine dehydrogenase activity"/>
    <property type="evidence" value="ECO:0007669"/>
    <property type="project" value="UniProtKB-EC"/>
</dbReference>
<feature type="domain" description="Aspartate/homoserine dehydrogenase NAD-binding" evidence="19">
    <location>
        <begin position="15"/>
        <end position="144"/>
    </location>
</feature>
<comment type="function">
    <text evidence="13">Catalyzes the conversion of L-aspartate-beta-semialdehyde (L-Asa) to L-homoserine (L-Hse), the third step in the biosynthesis of amino acids that derive from aspartate (the aspartate family of amino acids), including methioinine and threonine, the latter of which is a precursor to isoleucine; production of homoserine leads to a branch-point in the pathway as it can either be O-phosphorylated for processing to threonine, or O-acylated for processing to methionine.</text>
</comment>
<evidence type="ECO:0000256" key="17">
    <source>
        <dbReference type="SAM" id="Phobius"/>
    </source>
</evidence>
<dbReference type="InterPro" id="IPR022697">
    <property type="entry name" value="HDH_short"/>
</dbReference>
<dbReference type="AlphaFoldDB" id="A0A177UXG5"/>
<evidence type="ECO:0000256" key="8">
    <source>
        <dbReference type="ARBA" id="ARBA00022697"/>
    </source>
</evidence>
<keyword evidence="10 14" id="KW-0560">Oxidoreductase</keyword>